<feature type="chain" id="PRO_5013346060" evidence="6">
    <location>
        <begin position="21"/>
        <end position="267"/>
    </location>
</feature>
<keyword evidence="3" id="KW-0677">Repeat</keyword>
<reference evidence="8" key="1">
    <citation type="submission" date="2015-11" db="EMBL/GenBank/DDBJ databases">
        <title>Molecular cloning and expression analysis of peritrophin in Eriocheir sinensis.</title>
        <authorList>
            <person name="Li T."/>
            <person name="Cai C.F."/>
            <person name="Ye Y.T."/>
            <person name="Wu P."/>
        </authorList>
    </citation>
    <scope>NUCLEOTIDE SEQUENCE</scope>
    <source>
        <tissue evidence="8">Intestine</tissue>
    </source>
</reference>
<feature type="domain" description="Chitin-binding type-2" evidence="7">
    <location>
        <begin position="166"/>
        <end position="231"/>
    </location>
</feature>
<evidence type="ECO:0000313" key="8">
    <source>
        <dbReference type="EMBL" id="ANJ46028.1"/>
    </source>
</evidence>
<dbReference type="InterPro" id="IPR036508">
    <property type="entry name" value="Chitin-bd_dom_sf"/>
</dbReference>
<dbReference type="GO" id="GO:0008061">
    <property type="term" value="F:chitin binding"/>
    <property type="evidence" value="ECO:0007669"/>
    <property type="project" value="UniProtKB-KW"/>
</dbReference>
<keyword evidence="2 6" id="KW-0732">Signal</keyword>
<evidence type="ECO:0000256" key="4">
    <source>
        <dbReference type="ARBA" id="ARBA00023157"/>
    </source>
</evidence>
<feature type="domain" description="Chitin-binding type-2" evidence="7">
    <location>
        <begin position="32"/>
        <end position="90"/>
    </location>
</feature>
<dbReference type="GO" id="GO:0005576">
    <property type="term" value="C:extracellular region"/>
    <property type="evidence" value="ECO:0007669"/>
    <property type="project" value="InterPro"/>
</dbReference>
<proteinExistence type="evidence at transcript level"/>
<evidence type="ECO:0000256" key="1">
    <source>
        <dbReference type="ARBA" id="ARBA00022669"/>
    </source>
</evidence>
<dbReference type="EMBL" id="KU041138">
    <property type="protein sequence ID" value="ANJ46028.1"/>
    <property type="molecule type" value="mRNA"/>
</dbReference>
<keyword evidence="5" id="KW-0325">Glycoprotein</keyword>
<evidence type="ECO:0000256" key="3">
    <source>
        <dbReference type="ARBA" id="ARBA00022737"/>
    </source>
</evidence>
<dbReference type="SUPFAM" id="SSF57625">
    <property type="entry name" value="Invertebrate chitin-binding proteins"/>
    <property type="match status" value="3"/>
</dbReference>
<dbReference type="PROSITE" id="PS50940">
    <property type="entry name" value="CHIT_BIND_II"/>
    <property type="match status" value="3"/>
</dbReference>
<dbReference type="Gene3D" id="2.170.140.10">
    <property type="entry name" value="Chitin binding domain"/>
    <property type="match status" value="3"/>
</dbReference>
<dbReference type="AlphaFoldDB" id="A0A1Z1BML8"/>
<dbReference type="SMART" id="SM00494">
    <property type="entry name" value="ChtBD2"/>
    <property type="match status" value="3"/>
</dbReference>
<dbReference type="InterPro" id="IPR002557">
    <property type="entry name" value="Chitin-bd_dom"/>
</dbReference>
<keyword evidence="1" id="KW-0147">Chitin-binding</keyword>
<evidence type="ECO:0000256" key="6">
    <source>
        <dbReference type="SAM" id="SignalP"/>
    </source>
</evidence>
<evidence type="ECO:0000259" key="7">
    <source>
        <dbReference type="PROSITE" id="PS50940"/>
    </source>
</evidence>
<evidence type="ECO:0000256" key="5">
    <source>
        <dbReference type="ARBA" id="ARBA00023180"/>
    </source>
</evidence>
<organism evidence="8">
    <name type="scientific">Eriocheir sinensis</name>
    <name type="common">Chinese mitten crab</name>
    <dbReference type="NCBI Taxonomy" id="95602"/>
    <lineage>
        <taxon>Eukaryota</taxon>
        <taxon>Metazoa</taxon>
        <taxon>Ecdysozoa</taxon>
        <taxon>Arthropoda</taxon>
        <taxon>Crustacea</taxon>
        <taxon>Multicrustacea</taxon>
        <taxon>Malacostraca</taxon>
        <taxon>Eumalacostraca</taxon>
        <taxon>Eucarida</taxon>
        <taxon>Decapoda</taxon>
        <taxon>Pleocyemata</taxon>
        <taxon>Brachyura</taxon>
        <taxon>Eubrachyura</taxon>
        <taxon>Grapsoidea</taxon>
        <taxon>Varunidae</taxon>
        <taxon>Eriocheir</taxon>
    </lineage>
</organism>
<dbReference type="OrthoDB" id="439917at2759"/>
<dbReference type="PANTHER" id="PTHR23301:SF104">
    <property type="entry name" value="BCDNA.GH02976"/>
    <property type="match status" value="1"/>
</dbReference>
<sequence length="267" mass="28933">MWSTVVAPLLLLLVVGLAEGQRPATQAKDRVVSECPLPNGFFADAQQCDRYYECVDSVITEKVCPDGLAFVDHNPRAEKCDYISAVDCTGRPDLQPAQPAGACLRQNGYFYHPDPTICNQFFFCSEGKGNLVTCPVGLVFNTKTNNCVWADEAGRTGCASDTGNPAFECPKVTHDVAVTHPRYADPSDCQFFYVCIDGVNARRNGCTLGQVFNDLVGTCTPPADVPLESTSGQPVYAAKLPDRSRSSVAPFLLVDAAKKHKDIGYHV</sequence>
<name>A0A1Z1BML8_ERISI</name>
<keyword evidence="4" id="KW-1015">Disulfide bond</keyword>
<evidence type="ECO:0000256" key="2">
    <source>
        <dbReference type="ARBA" id="ARBA00022729"/>
    </source>
</evidence>
<dbReference type="InterPro" id="IPR051940">
    <property type="entry name" value="Chitin_bind-dev_reg"/>
</dbReference>
<accession>A0A1Z1BML8</accession>
<protein>
    <submittedName>
        <fullName evidence="8">Peritrophin 1</fullName>
    </submittedName>
</protein>
<feature type="domain" description="Chitin-binding type-2" evidence="7">
    <location>
        <begin position="100"/>
        <end position="160"/>
    </location>
</feature>
<dbReference type="Pfam" id="PF01607">
    <property type="entry name" value="CBM_14"/>
    <property type="match status" value="3"/>
</dbReference>
<feature type="signal peptide" evidence="6">
    <location>
        <begin position="1"/>
        <end position="20"/>
    </location>
</feature>
<dbReference type="PANTHER" id="PTHR23301">
    <property type="entry name" value="CHITIN BINDING PERITROPHIN-A"/>
    <property type="match status" value="1"/>
</dbReference>